<dbReference type="Pfam" id="PF07813">
    <property type="entry name" value="LTXXQ"/>
    <property type="match status" value="1"/>
</dbReference>
<evidence type="ECO:0008006" key="5">
    <source>
        <dbReference type="Google" id="ProtNLM"/>
    </source>
</evidence>
<evidence type="ECO:0000313" key="3">
    <source>
        <dbReference type="EMBL" id="BAN36051.1"/>
    </source>
</evidence>
<evidence type="ECO:0000256" key="1">
    <source>
        <dbReference type="SAM" id="MobiDB-lite"/>
    </source>
</evidence>
<dbReference type="InterPro" id="IPR012899">
    <property type="entry name" value="LTXXQ"/>
</dbReference>
<dbReference type="KEGG" id="sdr:SCD_n02243"/>
<dbReference type="AlphaFoldDB" id="S6AII5"/>
<proteinExistence type="predicted"/>
<feature type="chain" id="PRO_5004535945" description="Periplasmic heavy metal sensor" evidence="2">
    <location>
        <begin position="28"/>
        <end position="235"/>
    </location>
</feature>
<dbReference type="STRING" id="1163617.SCD_n02243"/>
<name>S6AII5_SULDS</name>
<keyword evidence="2" id="KW-0732">Signal</keyword>
<reference evidence="3 4" key="1">
    <citation type="journal article" date="2012" name="Appl. Environ. Microbiol.">
        <title>Draft genome sequence of a psychrotolerant sulfur-oxidizing bacterium, Sulfuricella denitrificans skB26, and proteomic insights into cold adaptation.</title>
        <authorList>
            <person name="Watanabe T."/>
            <person name="Kojima H."/>
            <person name="Fukui M."/>
        </authorList>
    </citation>
    <scope>NUCLEOTIDE SEQUENCE [LARGE SCALE GENOMIC DNA]</scope>
    <source>
        <strain evidence="4">skB26</strain>
    </source>
</reference>
<dbReference type="eggNOG" id="COG3678">
    <property type="taxonomic scope" value="Bacteria"/>
</dbReference>
<protein>
    <recommendedName>
        <fullName evidence="5">Periplasmic heavy metal sensor</fullName>
    </recommendedName>
</protein>
<dbReference type="Gene3D" id="1.20.120.1490">
    <property type="match status" value="1"/>
</dbReference>
<dbReference type="EMBL" id="AP013066">
    <property type="protein sequence ID" value="BAN36051.1"/>
    <property type="molecule type" value="Genomic_DNA"/>
</dbReference>
<evidence type="ECO:0000313" key="4">
    <source>
        <dbReference type="Proteomes" id="UP000015559"/>
    </source>
</evidence>
<feature type="signal peptide" evidence="2">
    <location>
        <begin position="1"/>
        <end position="27"/>
    </location>
</feature>
<organism evidence="3 4">
    <name type="scientific">Sulfuricella denitrificans (strain DSM 22764 / NBRC 105220 / skB26)</name>
    <dbReference type="NCBI Taxonomy" id="1163617"/>
    <lineage>
        <taxon>Bacteria</taxon>
        <taxon>Pseudomonadati</taxon>
        <taxon>Pseudomonadota</taxon>
        <taxon>Betaproteobacteria</taxon>
        <taxon>Nitrosomonadales</taxon>
        <taxon>Sulfuricellaceae</taxon>
        <taxon>Sulfuricella</taxon>
    </lineage>
</organism>
<sequence length="235" mass="24421">MNKSMKTLFSSSLIAVALGGTVAPASADEATMPNQQMMMQGQAQGSGAPATMPGNGPSGNMGKNGGCPMGMMGGGMGPGMMSGGMGQGYGMGPGMMGGMGGPGNGMMMGSGMMGGGMGQGYGMEHGGWAGRMGPMAMLDLSDAQTAQLEKIQTELRKTQRALMRQMWDEQEKMSDLFDVEKRDPVAIGKAFSKLADLQRHAMEARIDAENKAATVLTKEQKAKMRRGFGSGMMGY</sequence>
<gene>
    <name evidence="3" type="ORF">SCD_n02243</name>
</gene>
<dbReference type="CDD" id="cd09916">
    <property type="entry name" value="CpxP_like"/>
    <property type="match status" value="1"/>
</dbReference>
<dbReference type="Proteomes" id="UP000015559">
    <property type="component" value="Chromosome"/>
</dbReference>
<feature type="compositionally biased region" description="Low complexity" evidence="1">
    <location>
        <begin position="39"/>
        <end position="50"/>
    </location>
</feature>
<accession>S6AII5</accession>
<keyword evidence="4" id="KW-1185">Reference proteome</keyword>
<dbReference type="HOGENOM" id="CLU_1179713_0_0_4"/>
<evidence type="ECO:0000256" key="2">
    <source>
        <dbReference type="SAM" id="SignalP"/>
    </source>
</evidence>
<feature type="region of interest" description="Disordered" evidence="1">
    <location>
        <begin position="39"/>
        <end position="64"/>
    </location>
</feature>
<dbReference type="OrthoDB" id="10004331at2"/>
<dbReference type="GO" id="GO:0042597">
    <property type="term" value="C:periplasmic space"/>
    <property type="evidence" value="ECO:0007669"/>
    <property type="project" value="InterPro"/>
</dbReference>